<feature type="compositionally biased region" description="Polar residues" evidence="1">
    <location>
        <begin position="23"/>
        <end position="33"/>
    </location>
</feature>
<dbReference type="Proteomes" id="UP001605036">
    <property type="component" value="Unassembled WGS sequence"/>
</dbReference>
<comment type="caution">
    <text evidence="2">The sequence shown here is derived from an EMBL/GenBank/DDBJ whole genome shotgun (WGS) entry which is preliminary data.</text>
</comment>
<name>A0ABD1XQ42_9MARC</name>
<feature type="compositionally biased region" description="Acidic residues" evidence="1">
    <location>
        <begin position="62"/>
        <end position="76"/>
    </location>
</feature>
<evidence type="ECO:0000313" key="2">
    <source>
        <dbReference type="EMBL" id="KAL2610833.1"/>
    </source>
</evidence>
<evidence type="ECO:0000313" key="3">
    <source>
        <dbReference type="Proteomes" id="UP001605036"/>
    </source>
</evidence>
<dbReference type="EMBL" id="JBHFFA010000007">
    <property type="protein sequence ID" value="KAL2610833.1"/>
    <property type="molecule type" value="Genomic_DNA"/>
</dbReference>
<keyword evidence="3" id="KW-1185">Reference proteome</keyword>
<dbReference type="AlphaFoldDB" id="A0ABD1XQ42"/>
<feature type="region of interest" description="Disordered" evidence="1">
    <location>
        <begin position="1"/>
        <end position="106"/>
    </location>
</feature>
<accession>A0ABD1XQ42</accession>
<reference evidence="2 3" key="1">
    <citation type="submission" date="2024-09" db="EMBL/GenBank/DDBJ databases">
        <title>Chromosome-scale assembly of Riccia fluitans.</title>
        <authorList>
            <person name="Paukszto L."/>
            <person name="Sawicki J."/>
            <person name="Karawczyk K."/>
            <person name="Piernik-Szablinska J."/>
            <person name="Szczecinska M."/>
            <person name="Mazdziarz M."/>
        </authorList>
    </citation>
    <scope>NUCLEOTIDE SEQUENCE [LARGE SCALE GENOMIC DNA]</scope>
    <source>
        <strain evidence="2">Rf_01</strain>
        <tissue evidence="2">Aerial parts of the thallus</tissue>
    </source>
</reference>
<gene>
    <name evidence="2" type="ORF">R1flu_022525</name>
</gene>
<sequence>MQVMQQQAHLAKLELGPKCPTVLEQQGSGTDSARQAEGPGARSSHPRRRMIPQGARTGGDDLSLDEDSDFDNDDWSQESSLTKDEDETPARYRRKAMILKSEKPPT</sequence>
<protein>
    <submittedName>
        <fullName evidence="2">Uncharacterized protein</fullName>
    </submittedName>
</protein>
<organism evidence="2 3">
    <name type="scientific">Riccia fluitans</name>
    <dbReference type="NCBI Taxonomy" id="41844"/>
    <lineage>
        <taxon>Eukaryota</taxon>
        <taxon>Viridiplantae</taxon>
        <taxon>Streptophyta</taxon>
        <taxon>Embryophyta</taxon>
        <taxon>Marchantiophyta</taxon>
        <taxon>Marchantiopsida</taxon>
        <taxon>Marchantiidae</taxon>
        <taxon>Marchantiales</taxon>
        <taxon>Ricciaceae</taxon>
        <taxon>Riccia</taxon>
    </lineage>
</organism>
<proteinExistence type="predicted"/>
<evidence type="ECO:0000256" key="1">
    <source>
        <dbReference type="SAM" id="MobiDB-lite"/>
    </source>
</evidence>